<protein>
    <submittedName>
        <fullName evidence="2">Uncharacterized protein</fullName>
    </submittedName>
</protein>
<name>A0A6J4TWK4_9ACTN</name>
<evidence type="ECO:0000256" key="1">
    <source>
        <dbReference type="SAM" id="MobiDB-lite"/>
    </source>
</evidence>
<organism evidence="2">
    <name type="scientific">uncultured Rubrobacteraceae bacterium</name>
    <dbReference type="NCBI Taxonomy" id="349277"/>
    <lineage>
        <taxon>Bacteria</taxon>
        <taxon>Bacillati</taxon>
        <taxon>Actinomycetota</taxon>
        <taxon>Rubrobacteria</taxon>
        <taxon>Rubrobacterales</taxon>
        <taxon>Rubrobacteraceae</taxon>
        <taxon>environmental samples</taxon>
    </lineage>
</organism>
<accession>A0A6J4TWK4</accession>
<proteinExistence type="predicted"/>
<feature type="region of interest" description="Disordered" evidence="1">
    <location>
        <begin position="1"/>
        <end position="30"/>
    </location>
</feature>
<gene>
    <name evidence="2" type="ORF">AVDCRST_MAG05-4710</name>
</gene>
<dbReference type="EMBL" id="CADCVM010000510">
    <property type="protein sequence ID" value="CAA9534394.1"/>
    <property type="molecule type" value="Genomic_DNA"/>
</dbReference>
<feature type="compositionally biased region" description="Gly residues" evidence="1">
    <location>
        <begin position="1"/>
        <end position="10"/>
    </location>
</feature>
<sequence length="67" mass="7033">MERLEGGQGGPTETHASLLPGATDAPASEDRHRVYKMTGLKALGGAEDAPELSGDVVVFPRNRISSQ</sequence>
<evidence type="ECO:0000313" key="2">
    <source>
        <dbReference type="EMBL" id="CAA9534394.1"/>
    </source>
</evidence>
<dbReference type="AlphaFoldDB" id="A0A6J4TWK4"/>
<reference evidence="2" key="1">
    <citation type="submission" date="2020-02" db="EMBL/GenBank/DDBJ databases">
        <authorList>
            <person name="Meier V. D."/>
        </authorList>
    </citation>
    <scope>NUCLEOTIDE SEQUENCE</scope>
    <source>
        <strain evidence="2">AVDCRST_MAG05</strain>
    </source>
</reference>